<dbReference type="Proteomes" id="UP001303046">
    <property type="component" value="Unassembled WGS sequence"/>
</dbReference>
<protein>
    <submittedName>
        <fullName evidence="1">Uncharacterized protein</fullName>
    </submittedName>
</protein>
<evidence type="ECO:0000313" key="1">
    <source>
        <dbReference type="EMBL" id="KAK6741337.1"/>
    </source>
</evidence>
<dbReference type="EMBL" id="JAVFWL010000003">
    <property type="protein sequence ID" value="KAK6741337.1"/>
    <property type="molecule type" value="Genomic_DNA"/>
</dbReference>
<evidence type="ECO:0000313" key="2">
    <source>
        <dbReference type="Proteomes" id="UP001303046"/>
    </source>
</evidence>
<organism evidence="1 2">
    <name type="scientific">Necator americanus</name>
    <name type="common">Human hookworm</name>
    <dbReference type="NCBI Taxonomy" id="51031"/>
    <lineage>
        <taxon>Eukaryota</taxon>
        <taxon>Metazoa</taxon>
        <taxon>Ecdysozoa</taxon>
        <taxon>Nematoda</taxon>
        <taxon>Chromadorea</taxon>
        <taxon>Rhabditida</taxon>
        <taxon>Rhabditina</taxon>
        <taxon>Rhabditomorpha</taxon>
        <taxon>Strongyloidea</taxon>
        <taxon>Ancylostomatidae</taxon>
        <taxon>Bunostominae</taxon>
        <taxon>Necator</taxon>
    </lineage>
</organism>
<proteinExistence type="predicted"/>
<name>A0ABR1CSM2_NECAM</name>
<reference evidence="1 2" key="1">
    <citation type="submission" date="2023-08" db="EMBL/GenBank/DDBJ databases">
        <title>A Necator americanus chromosomal reference genome.</title>
        <authorList>
            <person name="Ilik V."/>
            <person name="Petrzelkova K.J."/>
            <person name="Pardy F."/>
            <person name="Fuh T."/>
            <person name="Niatou-Singa F.S."/>
            <person name="Gouil Q."/>
            <person name="Baker L."/>
            <person name="Ritchie M.E."/>
            <person name="Jex A.R."/>
            <person name="Gazzola D."/>
            <person name="Li H."/>
            <person name="Toshio Fujiwara R."/>
            <person name="Zhan B."/>
            <person name="Aroian R.V."/>
            <person name="Pafco B."/>
            <person name="Schwarz E.M."/>
        </authorList>
    </citation>
    <scope>NUCLEOTIDE SEQUENCE [LARGE SCALE GENOMIC DNA]</scope>
    <source>
        <strain evidence="1 2">Aroian</strain>
        <tissue evidence="1">Whole animal</tissue>
    </source>
</reference>
<gene>
    <name evidence="1" type="primary">Necator_chrIII.g10044</name>
    <name evidence="1" type="ORF">RB195_009279</name>
</gene>
<keyword evidence="2" id="KW-1185">Reference proteome</keyword>
<sequence length="76" mass="8944">MKNDHRRWTWESPNGATRADLDHIITNRTKEERSCINDCILEESLSQGDWHIDEDSNVNYELLRRGAMYCAEFASK</sequence>
<comment type="caution">
    <text evidence="1">The sequence shown here is derived from an EMBL/GenBank/DDBJ whole genome shotgun (WGS) entry which is preliminary data.</text>
</comment>
<accession>A0ABR1CSM2</accession>